<evidence type="ECO:0000256" key="8">
    <source>
        <dbReference type="ARBA" id="ARBA00023145"/>
    </source>
</evidence>
<evidence type="ECO:0000313" key="14">
    <source>
        <dbReference type="Proteomes" id="UP001272137"/>
    </source>
</evidence>
<dbReference type="InterPro" id="IPR036852">
    <property type="entry name" value="Peptidase_S8/S53_dom_sf"/>
</dbReference>
<name>A0AAW9CQX7_BURTH</name>
<gene>
    <name evidence="13" type="ORF">C7S16_4323</name>
</gene>
<dbReference type="EMBL" id="QXCT01000001">
    <property type="protein sequence ID" value="MDW9251478.1"/>
    <property type="molecule type" value="Genomic_DNA"/>
</dbReference>
<dbReference type="Pfam" id="PF00082">
    <property type="entry name" value="Peptidase_S8"/>
    <property type="match status" value="1"/>
</dbReference>
<proteinExistence type="inferred from homology"/>
<protein>
    <submittedName>
        <fullName evidence="13">Subtilase family protein</fullName>
    </submittedName>
</protein>
<feature type="compositionally biased region" description="Low complexity" evidence="11">
    <location>
        <begin position="44"/>
        <end position="53"/>
    </location>
</feature>
<dbReference type="CDD" id="cd07496">
    <property type="entry name" value="Peptidases_S8_13"/>
    <property type="match status" value="1"/>
</dbReference>
<evidence type="ECO:0000259" key="12">
    <source>
        <dbReference type="Pfam" id="PF00082"/>
    </source>
</evidence>
<keyword evidence="4 10" id="KW-0645">Protease</keyword>
<dbReference type="GO" id="GO:0005576">
    <property type="term" value="C:extracellular region"/>
    <property type="evidence" value="ECO:0007669"/>
    <property type="project" value="UniProtKB-SubCell"/>
</dbReference>
<feature type="compositionally biased region" description="Low complexity" evidence="11">
    <location>
        <begin position="63"/>
        <end position="76"/>
    </location>
</feature>
<accession>A0AAW9CQX7</accession>
<evidence type="ECO:0000256" key="7">
    <source>
        <dbReference type="ARBA" id="ARBA00022825"/>
    </source>
</evidence>
<keyword evidence="8" id="KW-0865">Zymogen</keyword>
<evidence type="ECO:0000256" key="9">
    <source>
        <dbReference type="PIRSR" id="PIRSR615500-1"/>
    </source>
</evidence>
<keyword evidence="7 10" id="KW-0720">Serine protease</keyword>
<dbReference type="PRINTS" id="PR00723">
    <property type="entry name" value="SUBTILISIN"/>
</dbReference>
<dbReference type="KEGG" id="btha:DR62_3578"/>
<dbReference type="InterPro" id="IPR023828">
    <property type="entry name" value="Peptidase_S8_Ser-AS"/>
</dbReference>
<evidence type="ECO:0000256" key="6">
    <source>
        <dbReference type="ARBA" id="ARBA00022801"/>
    </source>
</evidence>
<dbReference type="PANTHER" id="PTHR43806">
    <property type="entry name" value="PEPTIDASE S8"/>
    <property type="match status" value="1"/>
</dbReference>
<feature type="domain" description="Peptidase S8/S53" evidence="12">
    <location>
        <begin position="251"/>
        <end position="533"/>
    </location>
</feature>
<feature type="active site" description="Charge relay system" evidence="9 10">
    <location>
        <position position="325"/>
    </location>
</feature>
<feature type="region of interest" description="Disordered" evidence="11">
    <location>
        <begin position="34"/>
        <end position="76"/>
    </location>
</feature>
<evidence type="ECO:0000256" key="10">
    <source>
        <dbReference type="PROSITE-ProRule" id="PRU01240"/>
    </source>
</evidence>
<evidence type="ECO:0000256" key="4">
    <source>
        <dbReference type="ARBA" id="ARBA00022670"/>
    </source>
</evidence>
<comment type="similarity">
    <text evidence="2 10">Belongs to the peptidase S8 family.</text>
</comment>
<dbReference type="Proteomes" id="UP001272137">
    <property type="component" value="Unassembled WGS sequence"/>
</dbReference>
<evidence type="ECO:0000313" key="13">
    <source>
        <dbReference type="EMBL" id="MDW9251478.1"/>
    </source>
</evidence>
<dbReference type="PROSITE" id="PS00138">
    <property type="entry name" value="SUBTILASE_SER"/>
    <property type="match status" value="1"/>
</dbReference>
<comment type="subcellular location">
    <subcellularLocation>
        <location evidence="1">Secreted</location>
    </subcellularLocation>
</comment>
<dbReference type="AlphaFoldDB" id="A0AAW9CQX7"/>
<dbReference type="InterPro" id="IPR022398">
    <property type="entry name" value="Peptidase_S8_His-AS"/>
</dbReference>
<dbReference type="InterPro" id="IPR034176">
    <property type="entry name" value="Peptidases_S8_13"/>
</dbReference>
<dbReference type="PROSITE" id="PS51892">
    <property type="entry name" value="SUBTILASE"/>
    <property type="match status" value="1"/>
</dbReference>
<dbReference type="InterPro" id="IPR050131">
    <property type="entry name" value="Peptidase_S8_subtilisin-like"/>
</dbReference>
<dbReference type="FunFam" id="3.40.50.200:FF:000022">
    <property type="entry name" value="Extracellular protease"/>
    <property type="match status" value="1"/>
</dbReference>
<dbReference type="GO" id="GO:0006508">
    <property type="term" value="P:proteolysis"/>
    <property type="evidence" value="ECO:0007669"/>
    <property type="project" value="UniProtKB-KW"/>
</dbReference>
<keyword evidence="6 10" id="KW-0378">Hydrolase</keyword>
<evidence type="ECO:0000256" key="11">
    <source>
        <dbReference type="SAM" id="MobiDB-lite"/>
    </source>
</evidence>
<keyword evidence="3" id="KW-0964">Secreted</keyword>
<comment type="caution">
    <text evidence="13">The sequence shown here is derived from an EMBL/GenBank/DDBJ whole genome shotgun (WGS) entry which is preliminary data.</text>
</comment>
<dbReference type="Gene3D" id="3.40.50.200">
    <property type="entry name" value="Peptidase S8/S53 domain"/>
    <property type="match status" value="1"/>
</dbReference>
<evidence type="ECO:0000256" key="3">
    <source>
        <dbReference type="ARBA" id="ARBA00022525"/>
    </source>
</evidence>
<keyword evidence="5" id="KW-0732">Signal</keyword>
<sequence>MNKKHSNPEQTRRGQVRAVAGILSMSVLVPLAGCGGGGDGGASGTPSAAAQPTAPTPAPAPAPSSGSSQSANSSTSTAACPVTQAASTAASESLAPSTVAYDAPVDHLIVKLQSAPATSASGARIMAATNDAARLDSLIQRVMSQWNAKSGNVRSYAQNVAPMNAVQVERTMSDGAALLALGQKMSADNAGALAQTFAADPDVAYAEPDRRVFARTVATDPSYSQQWNYFDPTAGIDLPNAWDVTTGLPSVVTAVLDTGYRPHPDIIANLLPGYDFISDINTGNNGHTRGPDATDPGDWVTQQELTDPSSPFYQCASAPSNSSWHGTQVAGIIGAAANNGIGIAGVNWYGKILPVRVLGKCGGTTSDIADAMRWAAGIPVAGAPTNLTPAKVINLSLGGTGPCGDTFQQAINDVIARGATVVVSAGNDGQATTLDRPANCKGVISVGATDSTGQRAWYSNFGSDITLSAPGSNILSTTNAGTTVPTTDAYGTHSGTSLAAPQVAGVAALMLSANPNLTPAQIAQKLASTARPSPATTSCLARAPGAGILDAGTVVASATK</sequence>
<reference evidence="13" key="1">
    <citation type="submission" date="2018-08" db="EMBL/GenBank/DDBJ databases">
        <title>Identification of Burkholderia cepacia strains that express a Burkholderia pseudomallei-like capsular polysaccharide.</title>
        <authorList>
            <person name="Burtnick M.N."/>
            <person name="Vongsouvath M."/>
            <person name="Newton P."/>
            <person name="Wuthiekanun V."/>
            <person name="Limmathurotsakul D."/>
            <person name="Brett P.J."/>
            <person name="Chantratita N."/>
            <person name="Dance D.A."/>
        </authorList>
    </citation>
    <scope>NUCLEOTIDE SEQUENCE</scope>
    <source>
        <strain evidence="13">SBXCC001</strain>
    </source>
</reference>
<evidence type="ECO:0000256" key="2">
    <source>
        <dbReference type="ARBA" id="ARBA00011073"/>
    </source>
</evidence>
<feature type="active site" description="Charge relay system" evidence="9 10">
    <location>
        <position position="497"/>
    </location>
</feature>
<dbReference type="InterPro" id="IPR000209">
    <property type="entry name" value="Peptidase_S8/S53_dom"/>
</dbReference>
<feature type="active site" description="Charge relay system" evidence="9 10">
    <location>
        <position position="257"/>
    </location>
</feature>
<evidence type="ECO:0000256" key="1">
    <source>
        <dbReference type="ARBA" id="ARBA00004613"/>
    </source>
</evidence>
<dbReference type="InterPro" id="IPR015500">
    <property type="entry name" value="Peptidase_S8_subtilisin-rel"/>
</dbReference>
<dbReference type="PROSITE" id="PS00137">
    <property type="entry name" value="SUBTILASE_HIS"/>
    <property type="match status" value="1"/>
</dbReference>
<organism evidence="13 14">
    <name type="scientific">Burkholderia thailandensis</name>
    <dbReference type="NCBI Taxonomy" id="57975"/>
    <lineage>
        <taxon>Bacteria</taxon>
        <taxon>Pseudomonadati</taxon>
        <taxon>Pseudomonadota</taxon>
        <taxon>Betaproteobacteria</taxon>
        <taxon>Burkholderiales</taxon>
        <taxon>Burkholderiaceae</taxon>
        <taxon>Burkholderia</taxon>
        <taxon>pseudomallei group</taxon>
    </lineage>
</organism>
<evidence type="ECO:0000256" key="5">
    <source>
        <dbReference type="ARBA" id="ARBA00022729"/>
    </source>
</evidence>
<dbReference type="GO" id="GO:0004252">
    <property type="term" value="F:serine-type endopeptidase activity"/>
    <property type="evidence" value="ECO:0007669"/>
    <property type="project" value="UniProtKB-UniRule"/>
</dbReference>
<feature type="compositionally biased region" description="Gly residues" evidence="11">
    <location>
        <begin position="34"/>
        <end position="43"/>
    </location>
</feature>
<dbReference type="SUPFAM" id="SSF52743">
    <property type="entry name" value="Subtilisin-like"/>
    <property type="match status" value="1"/>
</dbReference>
<dbReference type="PANTHER" id="PTHR43806:SF11">
    <property type="entry name" value="CEREVISIN-RELATED"/>
    <property type="match status" value="1"/>
</dbReference>